<dbReference type="Proteomes" id="UP000192980">
    <property type="component" value="Unassembled WGS sequence"/>
</dbReference>
<dbReference type="OrthoDB" id="9811599at2"/>
<name>A0A1X7KQ80_9SPHI</name>
<dbReference type="RefSeq" id="WP_085473943.1">
    <property type="nucleotide sequence ID" value="NZ_CP038029.1"/>
</dbReference>
<gene>
    <name evidence="1" type="ORF">SAMN05660862_3092</name>
</gene>
<keyword evidence="2" id="KW-1185">Reference proteome</keyword>
<reference evidence="1 2" key="1">
    <citation type="submission" date="2017-04" db="EMBL/GenBank/DDBJ databases">
        <authorList>
            <person name="Afonso C.L."/>
            <person name="Miller P.J."/>
            <person name="Scott M.A."/>
            <person name="Spackman E."/>
            <person name="Goraichik I."/>
            <person name="Dimitrov K.M."/>
            <person name="Suarez D.L."/>
            <person name="Swayne D.E."/>
        </authorList>
    </citation>
    <scope>NUCLEOTIDE SEQUENCE [LARGE SCALE GENOMIC DNA]</scope>
    <source>
        <strain evidence="1 2">DSM 22418</strain>
    </source>
</reference>
<sequence>MKHSFHIPVLGLAFSIDSPIKVAKYGISSVLSIVDDELIERIRHYYANLNGLSFTPINKHEIDGRAKRITAYLNLVQELVEGQIQKIKTETFSIGSDLSKYFEMLAEKTPIKELYNQMLSTVNSHQKEAMQQELRNAVSAGDIDVNIMAKVDKLNHSQHGDVLNERFSDALSAIRGFANSNLSSSVVLSAGMNPRLYNYLATLDCFFPNSAGKLQKRIILKVSDFRSANIQAKYLAKKGIWISEFRVESGLNCGGHAFATEGFLLGPILEEFRLKKETLIAELHSLYQESLSNKGITAPETPYPIRFTAQGGIGTPEEQNFLLTHYGFDGTGWGSPFLLVPEATTVDQATLTALTQAEKEDFYLSGASPLGVPFNNFRHSTSEKKRLDRIAKGRPGSPCKKKYLITNTEFGPTPICTASRVYQHAKINELSQQSLPENEYQKAYNKITEKVCLCDGLATSAYINYGIEKPREDLSVSICPGPNTVYFDNTYSLKEMVDHIYGRKEIPLKNERNHFFINELELYITYLKNYVEETVQDAKSIKFVERFKAQLLTGIEYYESISNQVMENVSSKIESFKKELTVAKNNLQTIKTP</sequence>
<organism evidence="1 2">
    <name type="scientific">Sphingobacterium psychroaquaticum</name>
    <dbReference type="NCBI Taxonomy" id="561061"/>
    <lineage>
        <taxon>Bacteria</taxon>
        <taxon>Pseudomonadati</taxon>
        <taxon>Bacteroidota</taxon>
        <taxon>Sphingobacteriia</taxon>
        <taxon>Sphingobacteriales</taxon>
        <taxon>Sphingobacteriaceae</taxon>
        <taxon>Sphingobacterium</taxon>
    </lineage>
</organism>
<proteinExistence type="predicted"/>
<dbReference type="EMBL" id="FXAU01000006">
    <property type="protein sequence ID" value="SMG43407.1"/>
    <property type="molecule type" value="Genomic_DNA"/>
</dbReference>
<dbReference type="AlphaFoldDB" id="A0A1X7KQ80"/>
<dbReference type="STRING" id="561061.SAMN05660862_3092"/>
<evidence type="ECO:0000313" key="2">
    <source>
        <dbReference type="Proteomes" id="UP000192980"/>
    </source>
</evidence>
<evidence type="ECO:0000313" key="1">
    <source>
        <dbReference type="EMBL" id="SMG43407.1"/>
    </source>
</evidence>
<protein>
    <submittedName>
        <fullName evidence="1">Uncharacterized protein</fullName>
    </submittedName>
</protein>
<accession>A0A1X7KQ80</accession>